<sequence>MDDRAIPFLRVSNLTKHFQVGRGGLLGRNRSVVRAVDNVSFSIARGETLAVVGESGCGKTTLGRLVLRLIEADSGQIEIAGTEIRGLDHRAMQEFRRRVQIVIQDPFGSLNPRMLIGQAIMEPLDIHSVGTAKARRARLAELLDLVGLPQSFAARFPHQLSGGQRQRVGIARALALETDLLICDEAVSALDVSVQAQIVNLLQKLKHERQLTYLFISHDMAIVRHIADHVAVMYLGEIVEIAPKAQLFAHPAHPYTQALLKSVPRARVHERPELAIKGDIPSPIDPPSGCRFHTRCPHVMGICRSTPPARTTVGPDHSANCHLLAQALPAAKGQTA</sequence>
<dbReference type="PROSITE" id="PS00211">
    <property type="entry name" value="ABC_TRANSPORTER_1"/>
    <property type="match status" value="1"/>
</dbReference>
<reference evidence="7 8" key="1">
    <citation type="submission" date="2017-04" db="EMBL/GenBank/DDBJ databases">
        <authorList>
            <person name="Afonso C.L."/>
            <person name="Miller P.J."/>
            <person name="Scott M.A."/>
            <person name="Spackman E."/>
            <person name="Goraichik I."/>
            <person name="Dimitrov K.M."/>
            <person name="Suarez D.L."/>
            <person name="Swayne D.E."/>
        </authorList>
    </citation>
    <scope>NUCLEOTIDE SEQUENCE [LARGE SCALE GENOMIC DNA]</scope>
    <source>
        <strain evidence="7 8">CGMCC 1.12644</strain>
    </source>
</reference>
<evidence type="ECO:0000259" key="6">
    <source>
        <dbReference type="PROSITE" id="PS50893"/>
    </source>
</evidence>
<dbReference type="OrthoDB" id="9802264at2"/>
<dbReference type="EMBL" id="FWYD01000001">
    <property type="protein sequence ID" value="SMC39811.1"/>
    <property type="molecule type" value="Genomic_DNA"/>
</dbReference>
<dbReference type="SMART" id="SM00382">
    <property type="entry name" value="AAA"/>
    <property type="match status" value="1"/>
</dbReference>
<feature type="domain" description="ABC transporter" evidence="6">
    <location>
        <begin position="9"/>
        <end position="260"/>
    </location>
</feature>
<dbReference type="STRING" id="1387277.SAMN06295998_1016"/>
<dbReference type="Pfam" id="PF00005">
    <property type="entry name" value="ABC_tran"/>
    <property type="match status" value="1"/>
</dbReference>
<dbReference type="RefSeq" id="WP_084349774.1">
    <property type="nucleotide sequence ID" value="NZ_FWYD01000001.1"/>
</dbReference>
<dbReference type="Proteomes" id="UP000192330">
    <property type="component" value="Unassembled WGS sequence"/>
</dbReference>
<dbReference type="GO" id="GO:0015833">
    <property type="term" value="P:peptide transport"/>
    <property type="evidence" value="ECO:0007669"/>
    <property type="project" value="InterPro"/>
</dbReference>
<keyword evidence="8" id="KW-1185">Reference proteome</keyword>
<dbReference type="InterPro" id="IPR003593">
    <property type="entry name" value="AAA+_ATPase"/>
</dbReference>
<evidence type="ECO:0000256" key="3">
    <source>
        <dbReference type="ARBA" id="ARBA00022448"/>
    </source>
</evidence>
<dbReference type="AlphaFoldDB" id="A0A1W1YVF0"/>
<dbReference type="GO" id="GO:0016887">
    <property type="term" value="F:ATP hydrolysis activity"/>
    <property type="evidence" value="ECO:0007669"/>
    <property type="project" value="InterPro"/>
</dbReference>
<dbReference type="CDD" id="cd03257">
    <property type="entry name" value="ABC_NikE_OppD_transporters"/>
    <property type="match status" value="1"/>
</dbReference>
<accession>A0A1W1YVF0</accession>
<dbReference type="GO" id="GO:0055085">
    <property type="term" value="P:transmembrane transport"/>
    <property type="evidence" value="ECO:0007669"/>
    <property type="project" value="UniProtKB-ARBA"/>
</dbReference>
<dbReference type="FunFam" id="3.40.50.300:FF:000016">
    <property type="entry name" value="Oligopeptide ABC transporter ATP-binding component"/>
    <property type="match status" value="1"/>
</dbReference>
<dbReference type="Pfam" id="PF08352">
    <property type="entry name" value="oligo_HPY"/>
    <property type="match status" value="1"/>
</dbReference>
<keyword evidence="5 7" id="KW-0067">ATP-binding</keyword>
<dbReference type="InterPro" id="IPR027417">
    <property type="entry name" value="P-loop_NTPase"/>
</dbReference>
<dbReference type="InterPro" id="IPR013563">
    <property type="entry name" value="Oligopep_ABC_C"/>
</dbReference>
<proteinExistence type="inferred from homology"/>
<dbReference type="SUPFAM" id="SSF52540">
    <property type="entry name" value="P-loop containing nucleoside triphosphate hydrolases"/>
    <property type="match status" value="1"/>
</dbReference>
<keyword evidence="4" id="KW-0547">Nucleotide-binding</keyword>
<evidence type="ECO:0000256" key="1">
    <source>
        <dbReference type="ARBA" id="ARBA00004417"/>
    </source>
</evidence>
<dbReference type="PROSITE" id="PS50893">
    <property type="entry name" value="ABC_TRANSPORTER_2"/>
    <property type="match status" value="1"/>
</dbReference>
<organism evidence="7 8">
    <name type="scientific">Primorskyibacter flagellatus</name>
    <dbReference type="NCBI Taxonomy" id="1387277"/>
    <lineage>
        <taxon>Bacteria</taxon>
        <taxon>Pseudomonadati</taxon>
        <taxon>Pseudomonadota</taxon>
        <taxon>Alphaproteobacteria</taxon>
        <taxon>Rhodobacterales</taxon>
        <taxon>Roseobacteraceae</taxon>
        <taxon>Primorskyibacter</taxon>
    </lineage>
</organism>
<dbReference type="NCBIfam" id="TIGR01727">
    <property type="entry name" value="oligo_HPY"/>
    <property type="match status" value="1"/>
</dbReference>
<dbReference type="PANTHER" id="PTHR43776:SF7">
    <property type="entry name" value="D,D-DIPEPTIDE TRANSPORT ATP-BINDING PROTEIN DDPF-RELATED"/>
    <property type="match status" value="1"/>
</dbReference>
<name>A0A1W1YVF0_9RHOB</name>
<evidence type="ECO:0000313" key="7">
    <source>
        <dbReference type="EMBL" id="SMC39811.1"/>
    </source>
</evidence>
<evidence type="ECO:0000313" key="8">
    <source>
        <dbReference type="Proteomes" id="UP000192330"/>
    </source>
</evidence>
<evidence type="ECO:0000256" key="4">
    <source>
        <dbReference type="ARBA" id="ARBA00022741"/>
    </source>
</evidence>
<dbReference type="InterPro" id="IPR050319">
    <property type="entry name" value="ABC_transp_ATP-bind"/>
</dbReference>
<dbReference type="InterPro" id="IPR017871">
    <property type="entry name" value="ABC_transporter-like_CS"/>
</dbReference>
<evidence type="ECO:0000256" key="5">
    <source>
        <dbReference type="ARBA" id="ARBA00022840"/>
    </source>
</evidence>
<comment type="subcellular location">
    <subcellularLocation>
        <location evidence="1">Cell inner membrane</location>
        <topology evidence="1">Peripheral membrane protein</topology>
    </subcellularLocation>
</comment>
<protein>
    <submittedName>
        <fullName evidence="7">Peptide/nickel transport system ATP-binding protein/oligopeptide transport system ATP-binding protein</fullName>
    </submittedName>
</protein>
<dbReference type="InterPro" id="IPR003439">
    <property type="entry name" value="ABC_transporter-like_ATP-bd"/>
</dbReference>
<dbReference type="GO" id="GO:0005886">
    <property type="term" value="C:plasma membrane"/>
    <property type="evidence" value="ECO:0007669"/>
    <property type="project" value="UniProtKB-SubCell"/>
</dbReference>
<dbReference type="GO" id="GO:0005524">
    <property type="term" value="F:ATP binding"/>
    <property type="evidence" value="ECO:0007669"/>
    <property type="project" value="UniProtKB-KW"/>
</dbReference>
<comment type="similarity">
    <text evidence="2">Belongs to the ABC transporter superfamily.</text>
</comment>
<gene>
    <name evidence="7" type="ORF">SAMN06295998_1016</name>
</gene>
<dbReference type="Gene3D" id="3.40.50.300">
    <property type="entry name" value="P-loop containing nucleotide triphosphate hydrolases"/>
    <property type="match status" value="1"/>
</dbReference>
<dbReference type="PANTHER" id="PTHR43776">
    <property type="entry name" value="TRANSPORT ATP-BINDING PROTEIN"/>
    <property type="match status" value="1"/>
</dbReference>
<evidence type="ECO:0000256" key="2">
    <source>
        <dbReference type="ARBA" id="ARBA00005417"/>
    </source>
</evidence>
<keyword evidence="3" id="KW-0813">Transport</keyword>